<dbReference type="AlphaFoldDB" id="A0A167FY47"/>
<gene>
    <name evidence="1" type="ORF">BBO_03546</name>
</gene>
<dbReference type="OrthoDB" id="3542212at2759"/>
<evidence type="ECO:0000313" key="1">
    <source>
        <dbReference type="EMBL" id="OAA45905.1"/>
    </source>
</evidence>
<keyword evidence="2" id="KW-1185">Reference proteome</keyword>
<reference evidence="1 2" key="1">
    <citation type="journal article" date="2016" name="Genome Biol. Evol.">
        <title>Divergent and convergent evolution of fungal pathogenicity.</title>
        <authorList>
            <person name="Shang Y."/>
            <person name="Xiao G."/>
            <person name="Zheng P."/>
            <person name="Cen K."/>
            <person name="Zhan S."/>
            <person name="Wang C."/>
        </authorList>
    </citation>
    <scope>NUCLEOTIDE SEQUENCE [LARGE SCALE GENOMIC DNA]</scope>
    <source>
        <strain evidence="1 2">RCEF 3172</strain>
    </source>
</reference>
<evidence type="ECO:0008006" key="3">
    <source>
        <dbReference type="Google" id="ProtNLM"/>
    </source>
</evidence>
<organism evidence="1 2">
    <name type="scientific">Beauveria brongniartii RCEF 3172</name>
    <dbReference type="NCBI Taxonomy" id="1081107"/>
    <lineage>
        <taxon>Eukaryota</taxon>
        <taxon>Fungi</taxon>
        <taxon>Dikarya</taxon>
        <taxon>Ascomycota</taxon>
        <taxon>Pezizomycotina</taxon>
        <taxon>Sordariomycetes</taxon>
        <taxon>Hypocreomycetidae</taxon>
        <taxon>Hypocreales</taxon>
        <taxon>Cordycipitaceae</taxon>
        <taxon>Beauveria</taxon>
        <taxon>Beauveria brongniartii</taxon>
    </lineage>
</organism>
<name>A0A167FY47_9HYPO</name>
<dbReference type="Proteomes" id="UP000076863">
    <property type="component" value="Unassembled WGS sequence"/>
</dbReference>
<dbReference type="EMBL" id="AZHA01000008">
    <property type="protein sequence ID" value="OAA45905.1"/>
    <property type="molecule type" value="Genomic_DNA"/>
</dbReference>
<sequence>MAISVIALIRIPPDRTEDDDEKLARHKKIETVLVTLKDRGFSYFERVEERNCFYVFGQFESLDEVYVDPEGIENISDIIQLGGLAHFDCRIDNVTADADVLVLHRFNMKADSWPNFVRQLEDRPGETTGDAGRLVCGWRTDPKRDEQEYVVVFAPDDARRNLALSKRFHRLKEFAHAVGNHRVRKFVPSTETVKTL</sequence>
<evidence type="ECO:0000313" key="2">
    <source>
        <dbReference type="Proteomes" id="UP000076863"/>
    </source>
</evidence>
<accession>A0A167FY47</accession>
<protein>
    <recommendedName>
        <fullName evidence="3">Dimeric alpha-beta barrel</fullName>
    </recommendedName>
</protein>
<comment type="caution">
    <text evidence="1">The sequence shown here is derived from an EMBL/GenBank/DDBJ whole genome shotgun (WGS) entry which is preliminary data.</text>
</comment>
<proteinExistence type="predicted"/>